<proteinExistence type="predicted"/>
<evidence type="ECO:0000313" key="1">
    <source>
        <dbReference type="EMBL" id="RHD09403.1"/>
    </source>
</evidence>
<evidence type="ECO:0000313" key="2">
    <source>
        <dbReference type="Proteomes" id="UP000284472"/>
    </source>
</evidence>
<dbReference type="EMBL" id="QSIR01000001">
    <property type="protein sequence ID" value="RHD09403.1"/>
    <property type="molecule type" value="Genomic_DNA"/>
</dbReference>
<reference evidence="1 2" key="1">
    <citation type="submission" date="2018-08" db="EMBL/GenBank/DDBJ databases">
        <title>A genome reference for cultivated species of the human gut microbiota.</title>
        <authorList>
            <person name="Zou Y."/>
            <person name="Xue W."/>
            <person name="Luo G."/>
        </authorList>
    </citation>
    <scope>NUCLEOTIDE SEQUENCE [LARGE SCALE GENOMIC DNA]</scope>
    <source>
        <strain evidence="1 2">AM32-6</strain>
    </source>
</reference>
<gene>
    <name evidence="1" type="ORF">DW812_01235</name>
</gene>
<comment type="caution">
    <text evidence="1">The sequence shown here is derived from an EMBL/GenBank/DDBJ whole genome shotgun (WGS) entry which is preliminary data.</text>
</comment>
<dbReference type="Proteomes" id="UP000284472">
    <property type="component" value="Unassembled WGS sequence"/>
</dbReference>
<organism evidence="1 2">
    <name type="scientific">Mediterraneibacter gnavus</name>
    <name type="common">Ruminococcus gnavus</name>
    <dbReference type="NCBI Taxonomy" id="33038"/>
    <lineage>
        <taxon>Bacteria</taxon>
        <taxon>Bacillati</taxon>
        <taxon>Bacillota</taxon>
        <taxon>Clostridia</taxon>
        <taxon>Lachnospirales</taxon>
        <taxon>Lachnospiraceae</taxon>
        <taxon>Mediterraneibacter</taxon>
    </lineage>
</organism>
<sequence length="74" mass="8274">MSDEEMLEAMEQAVKMHFMAFQQFMKQTGGDIGLSLQLTTSYTAAMLKGSQEQSEKEEKLLKLLLPSGESNLTN</sequence>
<name>A0A414DFH8_MEDGN</name>
<dbReference type="AlphaFoldDB" id="A0A414DFH8"/>
<protein>
    <submittedName>
        <fullName evidence="1">Uncharacterized protein</fullName>
    </submittedName>
</protein>
<accession>A0A414DFH8</accession>